<accession>A0A3N4LBY3</accession>
<dbReference type="AlphaFoldDB" id="A0A3N4LBY3"/>
<dbReference type="PANTHER" id="PTHR35519">
    <property type="entry name" value="MEMBRANE PROTEINS"/>
    <property type="match status" value="1"/>
</dbReference>
<dbReference type="InParanoid" id="A0A3N4LBY3"/>
<sequence>MSNLISKFVVKKILKETAENKFGKQDGLFERTPARKMKHTNIKFTSNKKKLRKALPPGLTQAEQEILVKVKRRAYMLDMSLFSMCGLRFGWSSVIGLVPAVGDVLDLFLALMVVRTASEASLPSSIRAKMLFNIILDFLIGLVPFLGDLADAAYKCNTRNAIALENYLRKRGQENIRKSGIPAPPDLSLPE</sequence>
<dbReference type="OrthoDB" id="2103474at2759"/>
<name>A0A3N4LBY3_9PEZI</name>
<evidence type="ECO:0000313" key="2">
    <source>
        <dbReference type="Proteomes" id="UP000267821"/>
    </source>
</evidence>
<evidence type="ECO:0008006" key="3">
    <source>
        <dbReference type="Google" id="ProtNLM"/>
    </source>
</evidence>
<feature type="non-terminal residue" evidence="1">
    <location>
        <position position="191"/>
    </location>
</feature>
<proteinExistence type="predicted"/>
<dbReference type="FunCoup" id="A0A3N4LBY3">
    <property type="interactions" value="31"/>
</dbReference>
<dbReference type="EMBL" id="ML121602">
    <property type="protein sequence ID" value="RPB18962.1"/>
    <property type="molecule type" value="Genomic_DNA"/>
</dbReference>
<keyword evidence="2" id="KW-1185">Reference proteome</keyword>
<evidence type="ECO:0000313" key="1">
    <source>
        <dbReference type="EMBL" id="RPB18962.1"/>
    </source>
</evidence>
<protein>
    <recommendedName>
        <fullName evidence="3">DUF4112 domain-containing protein</fullName>
    </recommendedName>
</protein>
<dbReference type="InterPro" id="IPR025187">
    <property type="entry name" value="DUF4112"/>
</dbReference>
<dbReference type="PANTHER" id="PTHR35519:SF2">
    <property type="entry name" value="PH DOMAIN PROTEIN"/>
    <property type="match status" value="1"/>
</dbReference>
<gene>
    <name evidence="1" type="ORF">L211DRAFT_772428</name>
</gene>
<organism evidence="1 2">
    <name type="scientific">Terfezia boudieri ATCC MYA-4762</name>
    <dbReference type="NCBI Taxonomy" id="1051890"/>
    <lineage>
        <taxon>Eukaryota</taxon>
        <taxon>Fungi</taxon>
        <taxon>Dikarya</taxon>
        <taxon>Ascomycota</taxon>
        <taxon>Pezizomycotina</taxon>
        <taxon>Pezizomycetes</taxon>
        <taxon>Pezizales</taxon>
        <taxon>Pezizaceae</taxon>
        <taxon>Terfezia</taxon>
    </lineage>
</organism>
<reference evidence="1 2" key="1">
    <citation type="journal article" date="2018" name="Nat. Ecol. Evol.">
        <title>Pezizomycetes genomes reveal the molecular basis of ectomycorrhizal truffle lifestyle.</title>
        <authorList>
            <person name="Murat C."/>
            <person name="Payen T."/>
            <person name="Noel B."/>
            <person name="Kuo A."/>
            <person name="Morin E."/>
            <person name="Chen J."/>
            <person name="Kohler A."/>
            <person name="Krizsan K."/>
            <person name="Balestrini R."/>
            <person name="Da Silva C."/>
            <person name="Montanini B."/>
            <person name="Hainaut M."/>
            <person name="Levati E."/>
            <person name="Barry K.W."/>
            <person name="Belfiori B."/>
            <person name="Cichocki N."/>
            <person name="Clum A."/>
            <person name="Dockter R.B."/>
            <person name="Fauchery L."/>
            <person name="Guy J."/>
            <person name="Iotti M."/>
            <person name="Le Tacon F."/>
            <person name="Lindquist E.A."/>
            <person name="Lipzen A."/>
            <person name="Malagnac F."/>
            <person name="Mello A."/>
            <person name="Molinier V."/>
            <person name="Miyauchi S."/>
            <person name="Poulain J."/>
            <person name="Riccioni C."/>
            <person name="Rubini A."/>
            <person name="Sitrit Y."/>
            <person name="Splivallo R."/>
            <person name="Traeger S."/>
            <person name="Wang M."/>
            <person name="Zifcakova L."/>
            <person name="Wipf D."/>
            <person name="Zambonelli A."/>
            <person name="Paolocci F."/>
            <person name="Nowrousian M."/>
            <person name="Ottonello S."/>
            <person name="Baldrian P."/>
            <person name="Spatafora J.W."/>
            <person name="Henrissat B."/>
            <person name="Nagy L.G."/>
            <person name="Aury J.M."/>
            <person name="Wincker P."/>
            <person name="Grigoriev I.V."/>
            <person name="Bonfante P."/>
            <person name="Martin F.M."/>
        </authorList>
    </citation>
    <scope>NUCLEOTIDE SEQUENCE [LARGE SCALE GENOMIC DNA]</scope>
    <source>
        <strain evidence="1 2">ATCC MYA-4762</strain>
    </source>
</reference>
<dbReference type="Proteomes" id="UP000267821">
    <property type="component" value="Unassembled WGS sequence"/>
</dbReference>
<dbReference type="Pfam" id="PF13430">
    <property type="entry name" value="DUF4112"/>
    <property type="match status" value="1"/>
</dbReference>
<dbReference type="STRING" id="1051890.A0A3N4LBY3"/>